<evidence type="ECO:0000313" key="10">
    <source>
        <dbReference type="EMBL" id="REG24139.1"/>
    </source>
</evidence>
<reference evidence="10 12" key="2">
    <citation type="submission" date="2018-08" db="EMBL/GenBank/DDBJ databases">
        <title>Genomic Encyclopedia of Archaeal and Bacterial Type Strains, Phase II (KMG-II): from individual species to whole genera.</title>
        <authorList>
            <person name="Goeker M."/>
        </authorList>
    </citation>
    <scope>NUCLEOTIDE SEQUENCE [LARGE SCALE GENOMIC DNA]</scope>
    <source>
        <strain evidence="10 12">DSM 2261</strain>
    </source>
</reference>
<evidence type="ECO:0000256" key="4">
    <source>
        <dbReference type="ARBA" id="ARBA00022452"/>
    </source>
</evidence>
<dbReference type="InterPro" id="IPR051906">
    <property type="entry name" value="TolC-like"/>
</dbReference>
<keyword evidence="12" id="KW-1185">Reference proteome</keyword>
<dbReference type="Proteomes" id="UP000256345">
    <property type="component" value="Unassembled WGS sequence"/>
</dbReference>
<proteinExistence type="inferred from homology"/>
<reference evidence="9 11" key="1">
    <citation type="submission" date="2015-05" db="EMBL/GenBank/DDBJ databases">
        <title>Genome assembly of Archangium gephyra DSM 2261.</title>
        <authorList>
            <person name="Sharma G."/>
            <person name="Subramanian S."/>
        </authorList>
    </citation>
    <scope>NUCLEOTIDE SEQUENCE [LARGE SCALE GENOMIC DNA]</scope>
    <source>
        <strain evidence="9 11">DSM 2261</strain>
    </source>
</reference>
<dbReference type="AlphaFoldDB" id="A0AAC8QA44"/>
<dbReference type="GO" id="GO:1990281">
    <property type="term" value="C:efflux pump complex"/>
    <property type="evidence" value="ECO:0007669"/>
    <property type="project" value="TreeGrafter"/>
</dbReference>
<dbReference type="GO" id="GO:0009279">
    <property type="term" value="C:cell outer membrane"/>
    <property type="evidence" value="ECO:0007669"/>
    <property type="project" value="UniProtKB-SubCell"/>
</dbReference>
<evidence type="ECO:0000256" key="5">
    <source>
        <dbReference type="ARBA" id="ARBA00022692"/>
    </source>
</evidence>
<comment type="similarity">
    <text evidence="2">Belongs to the outer membrane factor (OMF) (TC 1.B.17) family.</text>
</comment>
<evidence type="ECO:0000256" key="1">
    <source>
        <dbReference type="ARBA" id="ARBA00004442"/>
    </source>
</evidence>
<organism evidence="9 11">
    <name type="scientific">Archangium gephyra</name>
    <dbReference type="NCBI Taxonomy" id="48"/>
    <lineage>
        <taxon>Bacteria</taxon>
        <taxon>Pseudomonadati</taxon>
        <taxon>Myxococcota</taxon>
        <taxon>Myxococcia</taxon>
        <taxon>Myxococcales</taxon>
        <taxon>Cystobacterineae</taxon>
        <taxon>Archangiaceae</taxon>
        <taxon>Archangium</taxon>
    </lineage>
</organism>
<evidence type="ECO:0000256" key="8">
    <source>
        <dbReference type="SAM" id="SignalP"/>
    </source>
</evidence>
<dbReference type="GO" id="GO:0015288">
    <property type="term" value="F:porin activity"/>
    <property type="evidence" value="ECO:0007669"/>
    <property type="project" value="TreeGrafter"/>
</dbReference>
<dbReference type="SUPFAM" id="SSF56954">
    <property type="entry name" value="Outer membrane efflux proteins (OEP)"/>
    <property type="match status" value="1"/>
</dbReference>
<keyword evidence="4" id="KW-1134">Transmembrane beta strand</keyword>
<name>A0AAC8QA44_9BACT</name>
<evidence type="ECO:0000313" key="12">
    <source>
        <dbReference type="Proteomes" id="UP000256345"/>
    </source>
</evidence>
<protein>
    <submittedName>
        <fullName evidence="9">Outer membrane component of multidrug efflux pump</fullName>
    </submittedName>
    <submittedName>
        <fullName evidence="10">Outer membrane protein TolC</fullName>
    </submittedName>
</protein>
<dbReference type="EMBL" id="CP011509">
    <property type="protein sequence ID" value="AKJ03351.1"/>
    <property type="molecule type" value="Genomic_DNA"/>
</dbReference>
<evidence type="ECO:0000256" key="7">
    <source>
        <dbReference type="ARBA" id="ARBA00023237"/>
    </source>
</evidence>
<dbReference type="RefSeq" id="WP_053066657.1">
    <property type="nucleotide sequence ID" value="NZ_CP011509.1"/>
</dbReference>
<dbReference type="PANTHER" id="PTHR30026:SF21">
    <property type="entry name" value="SLR1270 PROTEIN"/>
    <property type="match status" value="1"/>
</dbReference>
<evidence type="ECO:0000256" key="6">
    <source>
        <dbReference type="ARBA" id="ARBA00023136"/>
    </source>
</evidence>
<dbReference type="Gene3D" id="1.20.1600.10">
    <property type="entry name" value="Outer membrane efflux proteins (OEP)"/>
    <property type="match status" value="1"/>
</dbReference>
<evidence type="ECO:0000313" key="11">
    <source>
        <dbReference type="Proteomes" id="UP000035579"/>
    </source>
</evidence>
<comment type="subcellular location">
    <subcellularLocation>
        <location evidence="1">Cell outer membrane</location>
    </subcellularLocation>
</comment>
<dbReference type="InterPro" id="IPR003423">
    <property type="entry name" value="OMP_efflux"/>
</dbReference>
<keyword evidence="6" id="KW-0472">Membrane</keyword>
<dbReference type="Proteomes" id="UP000035579">
    <property type="component" value="Chromosome"/>
</dbReference>
<sequence>MSPRHGHSALLVLLVVMGTAPRAQARDEAPLTLEEVLDSVRQQHPGMEAARQGVATAEAELLSAQGGFDTLLKAKGVYVPFSYYPHERLDAVVEQPTPLGGTRLFAGYRLGQGKFPTYYGEYETLSGGELRAGVEIPLWRNRSIDKRRADISKARLRLDIAGFTLVGEQLELQREAAYHYWDWVAAGRQLAIAEAQYALAVTRHEQLARRVAQGDIPQIEHTENERALLEREADRVAARRKLEQTALKLSLSLRDGEGRPVRASDSRLPEGLPLPDDTFQAELDAWLEKALRQRPELRELALQRDVVQLDAELARNQTAPAVDLGISVLRDLGRGPESLRPTELQASLVLDIPLQARGARGQVQAAEAKRAAVDAKARLTRDKVVTEVRDTLSALKAAHERVGLARSAADVARRLAQAELARFEHGATSLLFVNLREQTAADAELKEIKALVDYHRAVVDLLAAAAALEPGPSRPEQG</sequence>
<evidence type="ECO:0000256" key="3">
    <source>
        <dbReference type="ARBA" id="ARBA00022448"/>
    </source>
</evidence>
<feature type="signal peptide" evidence="8">
    <location>
        <begin position="1"/>
        <end position="25"/>
    </location>
</feature>
<keyword evidence="3" id="KW-0813">Transport</keyword>
<keyword evidence="8" id="KW-0732">Signal</keyword>
<keyword evidence="7" id="KW-0998">Cell outer membrane</keyword>
<dbReference type="EMBL" id="QUMU01000015">
    <property type="protein sequence ID" value="REG24139.1"/>
    <property type="molecule type" value="Genomic_DNA"/>
</dbReference>
<gene>
    <name evidence="9" type="ORF">AA314_04977</name>
    <name evidence="10" type="ORF">ATI61_115182</name>
</gene>
<dbReference type="Pfam" id="PF02321">
    <property type="entry name" value="OEP"/>
    <property type="match status" value="1"/>
</dbReference>
<feature type="chain" id="PRO_5042143455" evidence="8">
    <location>
        <begin position="26"/>
        <end position="478"/>
    </location>
</feature>
<dbReference type="KEGG" id="age:AA314_04977"/>
<evidence type="ECO:0000256" key="2">
    <source>
        <dbReference type="ARBA" id="ARBA00007613"/>
    </source>
</evidence>
<keyword evidence="5" id="KW-0812">Transmembrane</keyword>
<dbReference type="PANTHER" id="PTHR30026">
    <property type="entry name" value="OUTER MEMBRANE PROTEIN TOLC"/>
    <property type="match status" value="1"/>
</dbReference>
<dbReference type="GO" id="GO:0015562">
    <property type="term" value="F:efflux transmembrane transporter activity"/>
    <property type="evidence" value="ECO:0007669"/>
    <property type="project" value="InterPro"/>
</dbReference>
<accession>A0AAC8QA44</accession>
<evidence type="ECO:0000313" key="9">
    <source>
        <dbReference type="EMBL" id="AKJ03351.1"/>
    </source>
</evidence>